<organism evidence="1 2">
    <name type="scientific">Meloidogyne enterolobii</name>
    <name type="common">Root-knot nematode worm</name>
    <name type="synonym">Meloidogyne mayaguensis</name>
    <dbReference type="NCBI Taxonomy" id="390850"/>
    <lineage>
        <taxon>Eukaryota</taxon>
        <taxon>Metazoa</taxon>
        <taxon>Ecdysozoa</taxon>
        <taxon>Nematoda</taxon>
        <taxon>Chromadorea</taxon>
        <taxon>Rhabditida</taxon>
        <taxon>Tylenchina</taxon>
        <taxon>Tylenchomorpha</taxon>
        <taxon>Tylenchoidea</taxon>
        <taxon>Meloidogynidae</taxon>
        <taxon>Meloidogyninae</taxon>
        <taxon>Meloidogyne</taxon>
    </lineage>
</organism>
<evidence type="ECO:0000313" key="2">
    <source>
        <dbReference type="Proteomes" id="UP001497535"/>
    </source>
</evidence>
<comment type="caution">
    <text evidence="1">The sequence shown here is derived from an EMBL/GenBank/DDBJ whole genome shotgun (WGS) entry which is preliminary data.</text>
</comment>
<name>A0ACB0YI42_MELEN</name>
<dbReference type="EMBL" id="CAVMJV010000012">
    <property type="protein sequence ID" value="CAK5047655.1"/>
    <property type="molecule type" value="Genomic_DNA"/>
</dbReference>
<protein>
    <submittedName>
        <fullName evidence="1">Uncharacterized protein</fullName>
    </submittedName>
</protein>
<sequence length="55" mass="6321">MIYFLPLRISRTAALLGIFTFIGRQELFFLIPIRKIVVGKPMSTLHILITAKTLF</sequence>
<gene>
    <name evidence="1" type="ORF">MENTE1834_LOCUS12494</name>
</gene>
<proteinExistence type="predicted"/>
<evidence type="ECO:0000313" key="1">
    <source>
        <dbReference type="EMBL" id="CAK5047655.1"/>
    </source>
</evidence>
<dbReference type="Proteomes" id="UP001497535">
    <property type="component" value="Unassembled WGS sequence"/>
</dbReference>
<reference evidence="1" key="1">
    <citation type="submission" date="2023-11" db="EMBL/GenBank/DDBJ databases">
        <authorList>
            <person name="Poullet M."/>
        </authorList>
    </citation>
    <scope>NUCLEOTIDE SEQUENCE</scope>
    <source>
        <strain evidence="1">E1834</strain>
    </source>
</reference>
<keyword evidence="2" id="KW-1185">Reference proteome</keyword>
<accession>A0ACB0YI42</accession>